<feature type="domain" description="MADF" evidence="1">
    <location>
        <begin position="20"/>
        <end position="116"/>
    </location>
</feature>
<evidence type="ECO:0000313" key="3">
    <source>
        <dbReference type="Proteomes" id="UP001175271"/>
    </source>
</evidence>
<protein>
    <recommendedName>
        <fullName evidence="1">MADF domain-containing protein</fullName>
    </recommendedName>
</protein>
<dbReference type="InterPro" id="IPR032401">
    <property type="entry name" value="EDC4_WD40"/>
</dbReference>
<accession>A0AA39IK73</accession>
<evidence type="ECO:0000313" key="2">
    <source>
        <dbReference type="EMBL" id="KAK0425145.1"/>
    </source>
</evidence>
<dbReference type="Pfam" id="PF10545">
    <property type="entry name" value="MADF_DNA_bdg"/>
    <property type="match status" value="1"/>
</dbReference>
<keyword evidence="3" id="KW-1185">Reference proteome</keyword>
<dbReference type="InterPro" id="IPR006578">
    <property type="entry name" value="MADF-dom"/>
</dbReference>
<dbReference type="PROSITE" id="PS51029">
    <property type="entry name" value="MADF"/>
    <property type="match status" value="1"/>
</dbReference>
<proteinExistence type="predicted"/>
<organism evidence="2 3">
    <name type="scientific">Steinernema hermaphroditum</name>
    <dbReference type="NCBI Taxonomy" id="289476"/>
    <lineage>
        <taxon>Eukaryota</taxon>
        <taxon>Metazoa</taxon>
        <taxon>Ecdysozoa</taxon>
        <taxon>Nematoda</taxon>
        <taxon>Chromadorea</taxon>
        <taxon>Rhabditida</taxon>
        <taxon>Tylenchina</taxon>
        <taxon>Panagrolaimomorpha</taxon>
        <taxon>Strongyloidoidea</taxon>
        <taxon>Steinernematidae</taxon>
        <taxon>Steinernema</taxon>
    </lineage>
</organism>
<dbReference type="Proteomes" id="UP001175271">
    <property type="component" value="Unassembled WGS sequence"/>
</dbReference>
<dbReference type="EMBL" id="JAUCMV010000001">
    <property type="protein sequence ID" value="KAK0425145.1"/>
    <property type="molecule type" value="Genomic_DNA"/>
</dbReference>
<name>A0AA39IK73_9BILA</name>
<comment type="caution">
    <text evidence="2">The sequence shown here is derived from an EMBL/GenBank/DDBJ whole genome shotgun (WGS) entry which is preliminary data.</text>
</comment>
<dbReference type="SMART" id="SM00595">
    <property type="entry name" value="MADF"/>
    <property type="match status" value="1"/>
</dbReference>
<dbReference type="AlphaFoldDB" id="A0AA39IK73"/>
<sequence>MTDREFTPPDESFDDELKIRLIALVEERPVIWKAQSDDLKLKDERMALADIASLLNSEFRVQYDGSTVAREFKKLKYSYSRAKAAGKTGEGVDDAKRRKNAFRYTAEMRFLQQNEHAMDKERVVVGIVLVNRFRILRSPLGIDPDNARNLIVAIGLLQNYLRSAKIAQNETPQDISDADAQDMLPISPPTDDSMSSRQLSQEANEILISASYSTTSGKRCGYRKTLWIQENVVDLFDVGLIRKSSKEEKICFDLENFSGKQAEGHTRFEVQKPVLSVRISPDGTAVAVATEDLLNFYVPVSGDAYEFKLAQDWSPAGNNKIHDFFFLDDITSPRQGIDGNTFWKHCVVFFDNGRLVNILDEAWSVIGRLKINEITQGDSPMTVSLDPTARFVFVSELFPRP</sequence>
<gene>
    <name evidence="2" type="ORF">QR680_009057</name>
</gene>
<reference evidence="2" key="1">
    <citation type="submission" date="2023-06" db="EMBL/GenBank/DDBJ databases">
        <title>Genomic analysis of the entomopathogenic nematode Steinernema hermaphroditum.</title>
        <authorList>
            <person name="Schwarz E.M."/>
            <person name="Heppert J.K."/>
            <person name="Baniya A."/>
            <person name="Schwartz H.T."/>
            <person name="Tan C.-H."/>
            <person name="Antoshechkin I."/>
            <person name="Sternberg P.W."/>
            <person name="Goodrich-Blair H."/>
            <person name="Dillman A.R."/>
        </authorList>
    </citation>
    <scope>NUCLEOTIDE SEQUENCE</scope>
    <source>
        <strain evidence="2">PS9179</strain>
        <tissue evidence="2">Whole animal</tissue>
    </source>
</reference>
<evidence type="ECO:0000259" key="1">
    <source>
        <dbReference type="PROSITE" id="PS51029"/>
    </source>
</evidence>
<dbReference type="Pfam" id="PF16529">
    <property type="entry name" value="Ge1_WD40"/>
    <property type="match status" value="1"/>
</dbReference>